<evidence type="ECO:0000313" key="11">
    <source>
        <dbReference type="EMBL" id="GMI21779.1"/>
    </source>
</evidence>
<reference evidence="11 12" key="1">
    <citation type="journal article" date="2023" name="Commun. Biol.">
        <title>Genome analysis of Parmales, the sister group of diatoms, reveals the evolutionary specialization of diatoms from phago-mixotrophs to photoautotrophs.</title>
        <authorList>
            <person name="Ban H."/>
            <person name="Sato S."/>
            <person name="Yoshikawa S."/>
            <person name="Yamada K."/>
            <person name="Nakamura Y."/>
            <person name="Ichinomiya M."/>
            <person name="Sato N."/>
            <person name="Blanc-Mathieu R."/>
            <person name="Endo H."/>
            <person name="Kuwata A."/>
            <person name="Ogata H."/>
        </authorList>
    </citation>
    <scope>NUCLEOTIDE SEQUENCE [LARGE SCALE GENOMIC DNA]</scope>
</reference>
<name>A0ABQ6M8W5_9STRA</name>
<evidence type="ECO:0000259" key="10">
    <source>
        <dbReference type="Pfam" id="PF01138"/>
    </source>
</evidence>
<evidence type="ECO:0000313" key="12">
    <source>
        <dbReference type="Proteomes" id="UP001165060"/>
    </source>
</evidence>
<evidence type="ECO:0000256" key="9">
    <source>
        <dbReference type="ARBA" id="ARBA00030617"/>
    </source>
</evidence>
<evidence type="ECO:0000256" key="6">
    <source>
        <dbReference type="ARBA" id="ARBA00022835"/>
    </source>
</evidence>
<keyword evidence="5" id="KW-0698">rRNA processing</keyword>
<evidence type="ECO:0000256" key="1">
    <source>
        <dbReference type="ARBA" id="ARBA00004496"/>
    </source>
</evidence>
<evidence type="ECO:0000256" key="2">
    <source>
        <dbReference type="ARBA" id="ARBA00004604"/>
    </source>
</evidence>
<dbReference type="InterPro" id="IPR001247">
    <property type="entry name" value="ExoRNase_PH_dom1"/>
</dbReference>
<comment type="subcellular location">
    <subcellularLocation>
        <location evidence="1">Cytoplasm</location>
    </subcellularLocation>
    <subcellularLocation>
        <location evidence="2">Nucleus</location>
        <location evidence="2">Nucleolus</location>
    </subcellularLocation>
</comment>
<dbReference type="InterPro" id="IPR027408">
    <property type="entry name" value="PNPase/RNase_PH_dom_sf"/>
</dbReference>
<dbReference type="InterPro" id="IPR020568">
    <property type="entry name" value="Ribosomal_Su5_D2-typ_SF"/>
</dbReference>
<keyword evidence="6" id="KW-0271">Exosome</keyword>
<evidence type="ECO:0000256" key="3">
    <source>
        <dbReference type="ARBA" id="ARBA00006678"/>
    </source>
</evidence>
<evidence type="ECO:0000256" key="8">
    <source>
        <dbReference type="ARBA" id="ARBA00023242"/>
    </source>
</evidence>
<dbReference type="SUPFAM" id="SSF54211">
    <property type="entry name" value="Ribosomal protein S5 domain 2-like"/>
    <property type="match status" value="1"/>
</dbReference>
<feature type="domain" description="Exoribonuclease phosphorolytic" evidence="10">
    <location>
        <begin position="48"/>
        <end position="202"/>
    </location>
</feature>
<comment type="similarity">
    <text evidence="3">Belongs to the RNase PH family.</text>
</comment>
<comment type="caution">
    <text evidence="11">The sequence shown here is derived from an EMBL/GenBank/DDBJ whole genome shotgun (WGS) entry which is preliminary data.</text>
</comment>
<evidence type="ECO:0000256" key="5">
    <source>
        <dbReference type="ARBA" id="ARBA00022552"/>
    </source>
</evidence>
<gene>
    <name evidence="11" type="ORF">TeGR_g3850</name>
</gene>
<accession>A0ABQ6M8W5</accession>
<organism evidence="11 12">
    <name type="scientific">Tetraparma gracilis</name>
    <dbReference type="NCBI Taxonomy" id="2962635"/>
    <lineage>
        <taxon>Eukaryota</taxon>
        <taxon>Sar</taxon>
        <taxon>Stramenopiles</taxon>
        <taxon>Ochrophyta</taxon>
        <taxon>Bolidophyceae</taxon>
        <taxon>Parmales</taxon>
        <taxon>Triparmaceae</taxon>
        <taxon>Tetraparma</taxon>
    </lineage>
</organism>
<proteinExistence type="inferred from homology"/>
<dbReference type="Pfam" id="PF01138">
    <property type="entry name" value="RNase_PH"/>
    <property type="match status" value="1"/>
</dbReference>
<sequence length="364" mass="38236">MSAPSPAALPPLPSPARSTHPILYLSSFLAKQTRPSKQPFLSSPASLNAGVLPLSAVGSSVATMGGTKVATAVTLMILPSVATADLQYTLSHNPHFTSNLPPSNPASRDAREQAKFLESKVGEVLRSSGYVDLLSLRVLREKETAKAGGTVAVATGEGGEGAGPRDDFYRLAVSATVLADDGHLLPALLLSAVAALKDARLPPDEDVAVVTKEEAAGGRKKRQKREVAIRVRDVGEVQERRIGLEADKAPFASSFAFLPPDTAPPPSSSPASPPNPLAFVVLDPDKMEELAALTPYYKNPYPSRPCHWGGGVATLVVNRAGELVDLMKIGGGSGRQKMGSMDALEKLGEIAEERARSVLGKLEI</sequence>
<keyword evidence="8" id="KW-0539">Nucleus</keyword>
<protein>
    <recommendedName>
        <fullName evidence="9">Ribosomal RNA-processing protein 43</fullName>
    </recommendedName>
</protein>
<keyword evidence="4" id="KW-0963">Cytoplasm</keyword>
<keyword evidence="7" id="KW-0694">RNA-binding</keyword>
<dbReference type="Proteomes" id="UP001165060">
    <property type="component" value="Unassembled WGS sequence"/>
</dbReference>
<evidence type="ECO:0000256" key="4">
    <source>
        <dbReference type="ARBA" id="ARBA00022490"/>
    </source>
</evidence>
<dbReference type="EMBL" id="BRYB01000059">
    <property type="protein sequence ID" value="GMI21779.1"/>
    <property type="molecule type" value="Genomic_DNA"/>
</dbReference>
<dbReference type="Gene3D" id="3.30.230.70">
    <property type="entry name" value="GHMP Kinase, N-terminal domain"/>
    <property type="match status" value="1"/>
</dbReference>
<dbReference type="InterPro" id="IPR050590">
    <property type="entry name" value="Exosome_comp_Rrp42_subfam"/>
</dbReference>
<dbReference type="PANTHER" id="PTHR11097:SF9">
    <property type="entry name" value="EXOSOME COMPLEX COMPONENT RRP43"/>
    <property type="match status" value="1"/>
</dbReference>
<evidence type="ECO:0000256" key="7">
    <source>
        <dbReference type="ARBA" id="ARBA00022884"/>
    </source>
</evidence>
<keyword evidence="12" id="KW-1185">Reference proteome</keyword>
<dbReference type="PANTHER" id="PTHR11097">
    <property type="entry name" value="EXOSOME COMPLEX EXONUCLEASE RIBOSOMAL RNA PROCESSING PROTEIN"/>
    <property type="match status" value="1"/>
</dbReference>